<dbReference type="Pfam" id="PF02254">
    <property type="entry name" value="TrkA_N"/>
    <property type="match status" value="1"/>
</dbReference>
<evidence type="ECO:0000313" key="5">
    <source>
        <dbReference type="Proteomes" id="UP000254134"/>
    </source>
</evidence>
<sequence length="142" mass="14746">MKAVVIGCGRVGSAVAKQLALDGWGVTAVDEQEEALSRLGSGWSGGFVVGHGMDTDVLERAGLAEADAAVVATDGDNSNIVIGQVAQKRYGVACVVVRVLDPLRAEFYARRGLRTICPTQTAISFLTDAVRACDVAAVAEKP</sequence>
<feature type="domain" description="RCK N-terminal" evidence="3">
    <location>
        <begin position="1"/>
        <end position="123"/>
    </location>
</feature>
<reference evidence="5" key="2">
    <citation type="journal article" date="2019" name="MicrobiologyOpen">
        <title>High-quality draft genome sequence of Gaiella occulta isolated from a 150 meter deep mineral water borehole and comparison with the genome sequences of other deep-branching lineages of the phylum Actinobacteria.</title>
        <authorList>
            <person name="Severino R."/>
            <person name="Froufe H.J.C."/>
            <person name="Barroso C."/>
            <person name="Albuquerque L."/>
            <person name="Lobo-da-Cunha A."/>
            <person name="da Costa M.S."/>
            <person name="Egas C."/>
        </authorList>
    </citation>
    <scope>NUCLEOTIDE SEQUENCE [LARGE SCALE GENOMIC DNA]</scope>
    <source>
        <strain evidence="5">F2-233</strain>
    </source>
</reference>
<dbReference type="GO" id="GO:0015079">
    <property type="term" value="F:potassium ion transmembrane transporter activity"/>
    <property type="evidence" value="ECO:0007669"/>
    <property type="project" value="InterPro"/>
</dbReference>
<gene>
    <name evidence="4" type="ORF">Gocc_2836</name>
</gene>
<dbReference type="InterPro" id="IPR036291">
    <property type="entry name" value="NAD(P)-bd_dom_sf"/>
</dbReference>
<reference evidence="4 5" key="1">
    <citation type="submission" date="2018-07" db="EMBL/GenBank/DDBJ databases">
        <title>High-quality-draft genome sequence of Gaiella occulta.</title>
        <authorList>
            <person name="Severino R."/>
            <person name="Froufe H.J.C."/>
            <person name="Rainey F.A."/>
            <person name="Barroso C."/>
            <person name="Albuquerque L."/>
            <person name="Lobo-Da-Cunha A."/>
            <person name="Da Costa M.S."/>
            <person name="Egas C."/>
        </authorList>
    </citation>
    <scope>NUCLEOTIDE SEQUENCE [LARGE SCALE GENOMIC DNA]</scope>
    <source>
        <strain evidence="4 5">F2-233</strain>
    </source>
</reference>
<dbReference type="PANTHER" id="PTHR43833">
    <property type="entry name" value="POTASSIUM CHANNEL PROTEIN 2-RELATED-RELATED"/>
    <property type="match status" value="1"/>
</dbReference>
<dbReference type="PANTHER" id="PTHR43833:SF8">
    <property type="entry name" value="TRK SYSTEM POTASSIUM UPTAKE PROTEIN TRKA"/>
    <property type="match status" value="1"/>
</dbReference>
<dbReference type="GO" id="GO:0005886">
    <property type="term" value="C:plasma membrane"/>
    <property type="evidence" value="ECO:0007669"/>
    <property type="project" value="InterPro"/>
</dbReference>
<dbReference type="RefSeq" id="WP_181813714.1">
    <property type="nucleotide sequence ID" value="NZ_QQZY01000009.1"/>
</dbReference>
<evidence type="ECO:0000313" key="4">
    <source>
        <dbReference type="EMBL" id="RDI73480.1"/>
    </source>
</evidence>
<evidence type="ECO:0000256" key="1">
    <source>
        <dbReference type="ARBA" id="ARBA00022538"/>
    </source>
</evidence>
<dbReference type="InterPro" id="IPR003148">
    <property type="entry name" value="RCK_N"/>
</dbReference>
<protein>
    <submittedName>
        <fullName evidence="4">TrkA-N domain-containing protein</fullName>
    </submittedName>
</protein>
<dbReference type="AlphaFoldDB" id="A0A7M2YUR1"/>
<dbReference type="EMBL" id="QQZY01000009">
    <property type="protein sequence ID" value="RDI73480.1"/>
    <property type="molecule type" value="Genomic_DNA"/>
</dbReference>
<evidence type="ECO:0000259" key="3">
    <source>
        <dbReference type="PROSITE" id="PS51201"/>
    </source>
</evidence>
<evidence type="ECO:0000256" key="2">
    <source>
        <dbReference type="ARBA" id="ARBA00022958"/>
    </source>
</evidence>
<comment type="caution">
    <text evidence="4">The sequence shown here is derived from an EMBL/GenBank/DDBJ whole genome shotgun (WGS) entry which is preliminary data.</text>
</comment>
<dbReference type="PRINTS" id="PR00335">
    <property type="entry name" value="KUPTAKETRKA"/>
</dbReference>
<dbReference type="InterPro" id="IPR006036">
    <property type="entry name" value="K_uptake_TrkA"/>
</dbReference>
<keyword evidence="1" id="KW-0406">Ion transport</keyword>
<keyword evidence="2" id="KW-0630">Potassium</keyword>
<dbReference type="Proteomes" id="UP000254134">
    <property type="component" value="Unassembled WGS sequence"/>
</dbReference>
<keyword evidence="1" id="KW-0813">Transport</keyword>
<dbReference type="PROSITE" id="PS51201">
    <property type="entry name" value="RCK_N"/>
    <property type="match status" value="1"/>
</dbReference>
<dbReference type="SUPFAM" id="SSF51735">
    <property type="entry name" value="NAD(P)-binding Rossmann-fold domains"/>
    <property type="match status" value="1"/>
</dbReference>
<dbReference type="Gene3D" id="3.40.50.720">
    <property type="entry name" value="NAD(P)-binding Rossmann-like Domain"/>
    <property type="match status" value="1"/>
</dbReference>
<accession>A0A7M2YUR1</accession>
<keyword evidence="5" id="KW-1185">Reference proteome</keyword>
<keyword evidence="1" id="KW-0633">Potassium transport</keyword>
<organism evidence="4 5">
    <name type="scientific">Gaiella occulta</name>
    <dbReference type="NCBI Taxonomy" id="1002870"/>
    <lineage>
        <taxon>Bacteria</taxon>
        <taxon>Bacillati</taxon>
        <taxon>Actinomycetota</taxon>
        <taxon>Thermoleophilia</taxon>
        <taxon>Gaiellales</taxon>
        <taxon>Gaiellaceae</taxon>
        <taxon>Gaiella</taxon>
    </lineage>
</organism>
<dbReference type="InterPro" id="IPR050721">
    <property type="entry name" value="Trk_Ktr_HKT_K-transport"/>
</dbReference>
<name>A0A7M2YUR1_9ACTN</name>
<proteinExistence type="predicted"/>